<keyword evidence="7" id="KW-1185">Reference proteome</keyword>
<reference evidence="6 7" key="1">
    <citation type="submission" date="2020-08" db="EMBL/GenBank/DDBJ databases">
        <title>Genomic Encyclopedia of Type Strains, Phase III (KMG-III): the genomes of soil and plant-associated and newly described type strains.</title>
        <authorList>
            <person name="Whitman W."/>
        </authorList>
    </citation>
    <scope>NUCLEOTIDE SEQUENCE [LARGE SCALE GENOMIC DNA]</scope>
    <source>
        <strain evidence="6 7">CECT 8305</strain>
    </source>
</reference>
<evidence type="ECO:0000313" key="6">
    <source>
        <dbReference type="EMBL" id="MBB5939429.1"/>
    </source>
</evidence>
<dbReference type="EC" id="3.5.1.1" evidence="2"/>
<keyword evidence="5" id="KW-0732">Signal</keyword>
<dbReference type="EMBL" id="JACHJL010000023">
    <property type="protein sequence ID" value="MBB5939429.1"/>
    <property type="molecule type" value="Genomic_DNA"/>
</dbReference>
<comment type="caution">
    <text evidence="6">The sequence shown here is derived from an EMBL/GenBank/DDBJ whole genome shotgun (WGS) entry which is preliminary data.</text>
</comment>
<evidence type="ECO:0000313" key="7">
    <source>
        <dbReference type="Proteomes" id="UP000588098"/>
    </source>
</evidence>
<dbReference type="InterPro" id="IPR020827">
    <property type="entry name" value="Asparaginase/glutaminase_AS1"/>
</dbReference>
<feature type="chain" id="PRO_5039057141" description="asparaginase" evidence="5">
    <location>
        <begin position="33"/>
        <end position="223"/>
    </location>
</feature>
<evidence type="ECO:0000256" key="2">
    <source>
        <dbReference type="ARBA" id="ARBA00012920"/>
    </source>
</evidence>
<organism evidence="6 7">
    <name type="scientific">Streptomyces zagrosensis</name>
    <dbReference type="NCBI Taxonomy" id="1042984"/>
    <lineage>
        <taxon>Bacteria</taxon>
        <taxon>Bacillati</taxon>
        <taxon>Actinomycetota</taxon>
        <taxon>Actinomycetes</taxon>
        <taxon>Kitasatosporales</taxon>
        <taxon>Streptomycetaceae</taxon>
        <taxon>Streptomyces</taxon>
    </lineage>
</organism>
<evidence type="ECO:0000256" key="1">
    <source>
        <dbReference type="ARBA" id="ARBA00010518"/>
    </source>
</evidence>
<feature type="region of interest" description="Disordered" evidence="4">
    <location>
        <begin position="40"/>
        <end position="72"/>
    </location>
</feature>
<evidence type="ECO:0000256" key="5">
    <source>
        <dbReference type="SAM" id="SignalP"/>
    </source>
</evidence>
<feature type="compositionally biased region" description="Low complexity" evidence="4">
    <location>
        <begin position="56"/>
        <end position="72"/>
    </location>
</feature>
<sequence length="223" mass="23554">MRGLIKAAPSKTVLFTGGTVAAFAAAAGLVLAGCNTASDGVRKEGEAKRETVSRDSAAPSTSTTSSAAPSPAKVDPVALIKADPKVDKDLKRDLKPCGKDEYPVEVSYGKLTGASVADVVVNVMTCADGFGIGSYVYRKVGKDYTNVFLSEQAPVFTDIEKNELRVTQQVYDAGDALCCPSGEDVIHYRWSGQRFAESGRTHTDFSKTVDDDDLPSDDDGTEG</sequence>
<dbReference type="GO" id="GO:0006520">
    <property type="term" value="P:amino acid metabolic process"/>
    <property type="evidence" value="ECO:0007669"/>
    <property type="project" value="InterPro"/>
</dbReference>
<accession>A0A7W9QG67</accession>
<dbReference type="Proteomes" id="UP000588098">
    <property type="component" value="Unassembled WGS sequence"/>
</dbReference>
<protein>
    <recommendedName>
        <fullName evidence="2">asparaginase</fullName>
        <ecNumber evidence="2">3.5.1.1</ecNumber>
    </recommendedName>
</protein>
<feature type="active site" evidence="3">
    <location>
        <position position="19"/>
    </location>
</feature>
<dbReference type="PROSITE" id="PS00144">
    <property type="entry name" value="ASN_GLN_ASE_1"/>
    <property type="match status" value="1"/>
</dbReference>
<gene>
    <name evidence="6" type="ORF">FHS42_006523</name>
</gene>
<proteinExistence type="inferred from homology"/>
<dbReference type="PROSITE" id="PS51257">
    <property type="entry name" value="PROKAR_LIPOPROTEIN"/>
    <property type="match status" value="1"/>
</dbReference>
<name>A0A7W9QG67_9ACTN</name>
<evidence type="ECO:0000256" key="4">
    <source>
        <dbReference type="SAM" id="MobiDB-lite"/>
    </source>
</evidence>
<feature type="compositionally biased region" description="Basic and acidic residues" evidence="4">
    <location>
        <begin position="40"/>
        <end position="53"/>
    </location>
</feature>
<dbReference type="RefSeq" id="WP_184578461.1">
    <property type="nucleotide sequence ID" value="NZ_JACHJL010000023.1"/>
</dbReference>
<feature type="signal peptide" evidence="5">
    <location>
        <begin position="1"/>
        <end position="32"/>
    </location>
</feature>
<feature type="compositionally biased region" description="Acidic residues" evidence="4">
    <location>
        <begin position="210"/>
        <end position="223"/>
    </location>
</feature>
<dbReference type="GO" id="GO:0004067">
    <property type="term" value="F:asparaginase activity"/>
    <property type="evidence" value="ECO:0007669"/>
    <property type="project" value="UniProtKB-EC"/>
</dbReference>
<dbReference type="AlphaFoldDB" id="A0A7W9QG67"/>
<feature type="region of interest" description="Disordered" evidence="4">
    <location>
        <begin position="201"/>
        <end position="223"/>
    </location>
</feature>
<comment type="similarity">
    <text evidence="1">Belongs to the asparaginase 1 family.</text>
</comment>
<evidence type="ECO:0000256" key="3">
    <source>
        <dbReference type="PROSITE-ProRule" id="PRU10099"/>
    </source>
</evidence>